<dbReference type="Gene3D" id="3.30.70.940">
    <property type="entry name" value="NusG, N-terminal domain"/>
    <property type="match status" value="1"/>
</dbReference>
<evidence type="ECO:0000259" key="6">
    <source>
        <dbReference type="SMART" id="SM00739"/>
    </source>
</evidence>
<name>A0ABP8I106_9GAMM</name>
<dbReference type="PANTHER" id="PTHR30265">
    <property type="entry name" value="RHO-INTERACTING TRANSCRIPTION TERMINATION FACTOR NUSG"/>
    <property type="match status" value="1"/>
</dbReference>
<dbReference type="PANTHER" id="PTHR30265:SF7">
    <property type="entry name" value="TRANSCRIPTION ANTITERMINATION PROTEIN RFAH"/>
    <property type="match status" value="1"/>
</dbReference>
<dbReference type="Pfam" id="PF02357">
    <property type="entry name" value="NusG"/>
    <property type="match status" value="1"/>
</dbReference>
<evidence type="ECO:0000256" key="1">
    <source>
        <dbReference type="ARBA" id="ARBA00022814"/>
    </source>
</evidence>
<sequence length="168" mass="19106">MSKEQVAWYLVHCKPKQEVRAQENLNNQLINSFLPTISVEKVIRGKRQSVEEVMFPGYLFVELAITGEYWSKIRSTRGVRDFVRFGGVPAKISLELLEQLKVIDSNLVTNVAAETPKAGDRVRIMSGPFKDLEGVFQMPDGEQRSIVLLNILGKESKLEVMNRDIEKL</sequence>
<evidence type="ECO:0000256" key="3">
    <source>
        <dbReference type="ARBA" id="ARBA00023163"/>
    </source>
</evidence>
<keyword evidence="2 4" id="KW-0805">Transcription regulation</keyword>
<gene>
    <name evidence="4 7" type="primary">rfaH</name>
    <name evidence="7" type="ORF">GCM10023150_12810</name>
</gene>
<keyword evidence="8" id="KW-1185">Reference proteome</keyword>
<keyword evidence="1 4" id="KW-0889">Transcription antitermination</keyword>
<dbReference type="CDD" id="cd06091">
    <property type="entry name" value="KOW_NusG"/>
    <property type="match status" value="1"/>
</dbReference>
<organism evidence="7 8">
    <name type="scientific">Kangiella taiwanensis</name>
    <dbReference type="NCBI Taxonomy" id="1079179"/>
    <lineage>
        <taxon>Bacteria</taxon>
        <taxon>Pseudomonadati</taxon>
        <taxon>Pseudomonadota</taxon>
        <taxon>Gammaproteobacteria</taxon>
        <taxon>Kangiellales</taxon>
        <taxon>Kangiellaceae</taxon>
        <taxon>Kangiella</taxon>
    </lineage>
</organism>
<evidence type="ECO:0000259" key="5">
    <source>
        <dbReference type="SMART" id="SM00738"/>
    </source>
</evidence>
<dbReference type="HAMAP" id="MF_00951">
    <property type="entry name" value="RfaH"/>
    <property type="match status" value="1"/>
</dbReference>
<comment type="similarity">
    <text evidence="4">Belongs to the RfaH family.</text>
</comment>
<dbReference type="NCBIfam" id="NF006534">
    <property type="entry name" value="PRK09014.1"/>
    <property type="match status" value="1"/>
</dbReference>
<dbReference type="RefSeq" id="WP_223577959.1">
    <property type="nucleotide sequence ID" value="NZ_BAABFU010000002.1"/>
</dbReference>
<dbReference type="InterPro" id="IPR008991">
    <property type="entry name" value="Translation_prot_SH3-like_sf"/>
</dbReference>
<protein>
    <recommendedName>
        <fullName evidence="4">Transcription antitermination protein RfaH</fullName>
    </recommendedName>
</protein>
<accession>A0ABP8I106</accession>
<comment type="subunit">
    <text evidence="4">Interacts with both the nontemplate DNA and the RNA polymerase (RNAP).</text>
</comment>
<dbReference type="SMART" id="SM00739">
    <property type="entry name" value="KOW"/>
    <property type="match status" value="1"/>
</dbReference>
<dbReference type="InterPro" id="IPR036735">
    <property type="entry name" value="NGN_dom_sf"/>
</dbReference>
<comment type="function">
    <text evidence="4">Enhances distal genes transcription elongation in a specialized subset of operons that encode extracytoplasmic components.</text>
</comment>
<dbReference type="SMART" id="SM00738">
    <property type="entry name" value="NGN"/>
    <property type="match status" value="1"/>
</dbReference>
<dbReference type="CDD" id="cd09892">
    <property type="entry name" value="NGN_SP_RfaH"/>
    <property type="match status" value="1"/>
</dbReference>
<dbReference type="NCBIfam" id="TIGR01955">
    <property type="entry name" value="RfaH"/>
    <property type="match status" value="1"/>
</dbReference>
<feature type="domain" description="NusG-like N-terminal" evidence="5">
    <location>
        <begin position="5"/>
        <end position="104"/>
    </location>
</feature>
<dbReference type="InterPro" id="IPR006645">
    <property type="entry name" value="NGN-like_dom"/>
</dbReference>
<feature type="domain" description="KOW" evidence="6">
    <location>
        <begin position="115"/>
        <end position="142"/>
    </location>
</feature>
<dbReference type="SUPFAM" id="SSF82679">
    <property type="entry name" value="N-utilization substance G protein NusG, N-terminal domain"/>
    <property type="match status" value="1"/>
</dbReference>
<evidence type="ECO:0000256" key="4">
    <source>
        <dbReference type="HAMAP-Rule" id="MF_00951"/>
    </source>
</evidence>
<evidence type="ECO:0000313" key="7">
    <source>
        <dbReference type="EMBL" id="GAA4348923.1"/>
    </source>
</evidence>
<dbReference type="InterPro" id="IPR010215">
    <property type="entry name" value="Transcription_antiterm_RfaH"/>
</dbReference>
<reference evidence="8" key="1">
    <citation type="journal article" date="2019" name="Int. J. Syst. Evol. Microbiol.">
        <title>The Global Catalogue of Microorganisms (GCM) 10K type strain sequencing project: providing services to taxonomists for standard genome sequencing and annotation.</title>
        <authorList>
            <consortium name="The Broad Institute Genomics Platform"/>
            <consortium name="The Broad Institute Genome Sequencing Center for Infectious Disease"/>
            <person name="Wu L."/>
            <person name="Ma J."/>
        </authorList>
    </citation>
    <scope>NUCLEOTIDE SEQUENCE [LARGE SCALE GENOMIC DNA]</scope>
    <source>
        <strain evidence="8">JCM 17727</strain>
    </source>
</reference>
<dbReference type="InterPro" id="IPR043425">
    <property type="entry name" value="NusG-like"/>
</dbReference>
<keyword evidence="4" id="KW-0238">DNA-binding</keyword>
<keyword evidence="3 4" id="KW-0804">Transcription</keyword>
<comment type="caution">
    <text evidence="7">The sequence shown here is derived from an EMBL/GenBank/DDBJ whole genome shotgun (WGS) entry which is preliminary data.</text>
</comment>
<proteinExistence type="inferred from homology"/>
<dbReference type="EMBL" id="BAABFU010000002">
    <property type="protein sequence ID" value="GAA4348923.1"/>
    <property type="molecule type" value="Genomic_DNA"/>
</dbReference>
<evidence type="ECO:0000256" key="2">
    <source>
        <dbReference type="ARBA" id="ARBA00023015"/>
    </source>
</evidence>
<dbReference type="Proteomes" id="UP001501294">
    <property type="component" value="Unassembled WGS sequence"/>
</dbReference>
<dbReference type="SUPFAM" id="SSF50104">
    <property type="entry name" value="Translation proteins SH3-like domain"/>
    <property type="match status" value="1"/>
</dbReference>
<dbReference type="InterPro" id="IPR005824">
    <property type="entry name" value="KOW"/>
</dbReference>
<evidence type="ECO:0000313" key="8">
    <source>
        <dbReference type="Proteomes" id="UP001501294"/>
    </source>
</evidence>